<dbReference type="NCBIfam" id="TIGR01596">
    <property type="entry name" value="cas3_HD"/>
    <property type="match status" value="1"/>
</dbReference>
<dbReference type="InterPro" id="IPR054712">
    <property type="entry name" value="Cas3-like_dom"/>
</dbReference>
<dbReference type="Pfam" id="PF25583">
    <property type="entry name" value="WCX"/>
    <property type="match status" value="1"/>
</dbReference>
<comment type="caution">
    <text evidence="11">The sequence shown here is derived from an EMBL/GenBank/DDBJ whole genome shotgun (WGS) entry which is preliminary data.</text>
</comment>
<keyword evidence="5" id="KW-0378">Hydrolase</keyword>
<dbReference type="Pfam" id="PF18019">
    <property type="entry name" value="Cas3_HD"/>
    <property type="match status" value="1"/>
</dbReference>
<dbReference type="PROSITE" id="PS51643">
    <property type="entry name" value="HD_CAS3"/>
    <property type="match status" value="1"/>
</dbReference>
<evidence type="ECO:0000256" key="7">
    <source>
        <dbReference type="ARBA" id="ARBA00022840"/>
    </source>
</evidence>
<dbReference type="EMBL" id="BAABRP010000011">
    <property type="protein sequence ID" value="GAA5513938.1"/>
    <property type="molecule type" value="Genomic_DNA"/>
</dbReference>
<dbReference type="Pfam" id="PF13280">
    <property type="entry name" value="WYL"/>
    <property type="match status" value="1"/>
</dbReference>
<dbReference type="InterPro" id="IPR027417">
    <property type="entry name" value="P-loop_NTPase"/>
</dbReference>
<dbReference type="InterPro" id="IPR006483">
    <property type="entry name" value="CRISPR-assoc_Cas3_HD"/>
</dbReference>
<dbReference type="CDD" id="cd17930">
    <property type="entry name" value="DEXHc_cas3"/>
    <property type="match status" value="1"/>
</dbReference>
<evidence type="ECO:0000313" key="11">
    <source>
        <dbReference type="EMBL" id="GAA5513938.1"/>
    </source>
</evidence>
<evidence type="ECO:0000256" key="4">
    <source>
        <dbReference type="ARBA" id="ARBA00022741"/>
    </source>
</evidence>
<evidence type="ECO:0000256" key="2">
    <source>
        <dbReference type="ARBA" id="ARBA00009046"/>
    </source>
</evidence>
<feature type="domain" description="Helicase ATP-binding" evidence="9">
    <location>
        <begin position="598"/>
        <end position="788"/>
    </location>
</feature>
<evidence type="ECO:0008006" key="13">
    <source>
        <dbReference type="Google" id="ProtNLM"/>
    </source>
</evidence>
<dbReference type="InterPro" id="IPR011545">
    <property type="entry name" value="DEAD/DEAH_box_helicase_dom"/>
</dbReference>
<feature type="domain" description="HD Cas3-type" evidence="10">
    <location>
        <begin position="358"/>
        <end position="536"/>
    </location>
</feature>
<dbReference type="InterPro" id="IPR026881">
    <property type="entry name" value="WYL_dom"/>
</dbReference>
<dbReference type="Pfam" id="PF00270">
    <property type="entry name" value="DEAD"/>
    <property type="match status" value="1"/>
</dbReference>
<reference evidence="11 12" key="1">
    <citation type="submission" date="2024-02" db="EMBL/GenBank/DDBJ databases">
        <title>Deinococcus carri NBRC 110142.</title>
        <authorList>
            <person name="Ichikawa N."/>
            <person name="Katano-Makiyama Y."/>
            <person name="Hidaka K."/>
        </authorList>
    </citation>
    <scope>NUCLEOTIDE SEQUENCE [LARGE SCALE GENOMIC DNA]</scope>
    <source>
        <strain evidence="11 12">NBRC 110142</strain>
    </source>
</reference>
<keyword evidence="4" id="KW-0547">Nucleotide-binding</keyword>
<proteinExistence type="inferred from homology"/>
<dbReference type="Gene3D" id="1.10.3210.30">
    <property type="match status" value="1"/>
</dbReference>
<keyword evidence="6" id="KW-0347">Helicase</keyword>
<sequence>MPVPGAPESLTKCERLFRLAALLREGPRSVRDIARNFYPTASVGGPGWSGIERAVQRDLNDLARLEPDFEALSGRPPRYRIHTQRSSLHPVELLALHAAARLTYHRASGQALYHRQALQQLTKWLPEHLQPVVNRSLKDVGHRRSREDMNLEKVSQAWMDASPLRFEYQKPGGSGQWRTNIIETYLIEAHPQNLDLYVVGLETSFHRDVRTFKLSRMRGLQSIPGERYRIPDSFDPTAFFRSAWGVVGAQGNKTVRIELRFRADAAYRILEGGYAHLDTPSRQPDGSVLASVQAPLDGSGLPREVMPWILSWGPRVDVLGPPDIRTHWLAELREACGQSAGEENMTRNRYMGHSPSRENSEWQTLRDHVEGVTRRLEHHVRYLTLPGNVPELRPYARLTGYLHDLGKYRGDFQKYRLGWNPQTRQPQQFGEKAVPHSDAGAKVMSVRMDADREAGNELPLVIANHHGRLRDVDALETRLAETDPDEVFALLELAGDEFPELIDLYNADLPALPLADTERAFLIRFLLGALVDADRLDTEEHGSPGKAKLRECHAAEQDEMALLFSRLQAEQDRKAAEDARHPQPINALRREMYAQALERAVLPPGFFRLTLPTGGGKTLTSLAFALEHARVHGLRRVVYAVPFTTIIDQTAKVFRGVLEREGEFKVLEHHSNLEVKEREEGQEHQTSASELATENWDAPVIVTTTVRLFQETLFGTRTAQLRRLHNLTGSVIVLDEAQSLPAHLLRPVLDALQFLVRYGGCSVVLCTATQPALDESLGFPSLKGVRDLVPDAARYFDELRRVNYEFRLTEPTPWPTLAAELSEQEQVLCIVNTRQHARDLYGLLGEDEANFHLSTGMCPAHRKRELARIRERLAGGLPCRVVSTQLIEAGIDVDFPRVYRALGPLEAIVQAAGRCNREGKLEAGQVVVFRPEDHKMPRGDYEVRERLAASLLKGEPNLHDPAIFAPYFSKVYSNVSTAPKVKILGGEKDFFAAHAGLYFTQVADAFQMIEGDMLPVIIRGYEGARVDALLATLQGSHSKRERQDAWRALQQYTVNIYAHQADQLRHLLADVPELKQRADWLGVEPPKVRQWPPTAKYDDKLGIVPEMADDLFTTL</sequence>
<gene>
    <name evidence="11" type="ORF">Dcar01_02687</name>
</gene>
<dbReference type="InterPro" id="IPR038257">
    <property type="entry name" value="CRISPR-assoc_Cas3_HD_sf"/>
</dbReference>
<comment type="similarity">
    <text evidence="1">In the N-terminal section; belongs to the CRISPR-associated nuclease Cas3-HD family.</text>
</comment>
<dbReference type="SMART" id="SM00487">
    <property type="entry name" value="DEXDc"/>
    <property type="match status" value="1"/>
</dbReference>
<evidence type="ECO:0000259" key="10">
    <source>
        <dbReference type="PROSITE" id="PS51643"/>
    </source>
</evidence>
<keyword evidence="7" id="KW-0067">ATP-binding</keyword>
<protein>
    <recommendedName>
        <fullName evidence="13">CRISPR-associated helicase Cas3</fullName>
    </recommendedName>
</protein>
<dbReference type="CDD" id="cd09641">
    <property type="entry name" value="Cas3''_I"/>
    <property type="match status" value="1"/>
</dbReference>
<dbReference type="PROSITE" id="PS51192">
    <property type="entry name" value="HELICASE_ATP_BIND_1"/>
    <property type="match status" value="1"/>
</dbReference>
<keyword evidence="8" id="KW-0051">Antiviral defense</keyword>
<evidence type="ECO:0000256" key="5">
    <source>
        <dbReference type="ARBA" id="ARBA00022801"/>
    </source>
</evidence>
<dbReference type="Gene3D" id="3.40.50.300">
    <property type="entry name" value="P-loop containing nucleotide triphosphate hydrolases"/>
    <property type="match status" value="2"/>
</dbReference>
<name>A0ABP9WCX8_9DEIO</name>
<dbReference type="Pfam" id="PF22590">
    <property type="entry name" value="Cas3-like_C_2"/>
    <property type="match status" value="1"/>
</dbReference>
<organism evidence="11 12">
    <name type="scientific">Deinococcus carri</name>
    <dbReference type="NCBI Taxonomy" id="1211323"/>
    <lineage>
        <taxon>Bacteria</taxon>
        <taxon>Thermotogati</taxon>
        <taxon>Deinococcota</taxon>
        <taxon>Deinococci</taxon>
        <taxon>Deinococcales</taxon>
        <taxon>Deinococcaceae</taxon>
        <taxon>Deinococcus</taxon>
    </lineage>
</organism>
<evidence type="ECO:0000256" key="8">
    <source>
        <dbReference type="ARBA" id="ARBA00023118"/>
    </source>
</evidence>
<dbReference type="Proteomes" id="UP001401887">
    <property type="component" value="Unassembled WGS sequence"/>
</dbReference>
<dbReference type="InterPro" id="IPR014001">
    <property type="entry name" value="Helicase_ATP-bd"/>
</dbReference>
<evidence type="ECO:0000256" key="6">
    <source>
        <dbReference type="ARBA" id="ARBA00022806"/>
    </source>
</evidence>
<dbReference type="PANTHER" id="PTHR34580">
    <property type="match status" value="1"/>
</dbReference>
<dbReference type="InterPro" id="IPR057727">
    <property type="entry name" value="WCX_dom"/>
</dbReference>
<comment type="similarity">
    <text evidence="2">In the central section; belongs to the CRISPR-associated helicase Cas3 family.</text>
</comment>
<keyword evidence="12" id="KW-1185">Reference proteome</keyword>
<keyword evidence="3" id="KW-0479">Metal-binding</keyword>
<accession>A0ABP9WCX8</accession>
<evidence type="ECO:0000256" key="3">
    <source>
        <dbReference type="ARBA" id="ARBA00022723"/>
    </source>
</evidence>
<dbReference type="InterPro" id="IPR051534">
    <property type="entry name" value="CBASS_pafABC_assoc_protein"/>
</dbReference>
<evidence type="ECO:0000313" key="12">
    <source>
        <dbReference type="Proteomes" id="UP001401887"/>
    </source>
</evidence>
<dbReference type="SUPFAM" id="SSF52540">
    <property type="entry name" value="P-loop containing nucleoside triphosphate hydrolases"/>
    <property type="match status" value="1"/>
</dbReference>
<evidence type="ECO:0000259" key="9">
    <source>
        <dbReference type="PROSITE" id="PS51192"/>
    </source>
</evidence>
<dbReference type="PANTHER" id="PTHR34580:SF1">
    <property type="entry name" value="PROTEIN PAFC"/>
    <property type="match status" value="1"/>
</dbReference>
<evidence type="ECO:0000256" key="1">
    <source>
        <dbReference type="ARBA" id="ARBA00006847"/>
    </source>
</evidence>